<name>A0ABY9P7G6_9GAMM</name>
<evidence type="ECO:0000256" key="9">
    <source>
        <dbReference type="PROSITE-ProRule" id="PRU01360"/>
    </source>
</evidence>
<keyword evidence="7 9" id="KW-0472">Membrane</keyword>
<feature type="signal peptide" evidence="13">
    <location>
        <begin position="1"/>
        <end position="29"/>
    </location>
</feature>
<dbReference type="Gene3D" id="2.170.130.10">
    <property type="entry name" value="TonB-dependent receptor, plug domain"/>
    <property type="match status" value="1"/>
</dbReference>
<evidence type="ECO:0000256" key="8">
    <source>
        <dbReference type="ARBA" id="ARBA00023237"/>
    </source>
</evidence>
<evidence type="ECO:0000256" key="3">
    <source>
        <dbReference type="ARBA" id="ARBA00022452"/>
    </source>
</evidence>
<comment type="similarity">
    <text evidence="9 11">Belongs to the TonB-dependent receptor family.</text>
</comment>
<evidence type="ECO:0000313" key="17">
    <source>
        <dbReference type="Proteomes" id="UP001229313"/>
    </source>
</evidence>
<evidence type="ECO:0000256" key="4">
    <source>
        <dbReference type="ARBA" id="ARBA00022692"/>
    </source>
</evidence>
<sequence>MPLPRSAALRRTALHTALALASSAGAALAQPPQDAASDAVTRLDTVTVQAQDYDPRRDDTASRIVVASDELTRYGDDTLADALKRLPGVSVSDGAGGGAIALRGLGKGYTQVLIDGRAAPPGFDPATLRPDQVERIELLRTTTADLRGEAIAGTINIVLAKQARRDRDRLTFALKHSGNGFKPSAAWSRTRRGDASSSSFDASVLRNDHQVDERGIEQAFDDAGAQTLARRTDLRARGVREQLSLAPAAERTLANGDRIAWRSGLEVRRHRKRGDIHWSTSLGPELDHTDYRQRTDLRLLQLRNELAWTHGFASGARLETKLNLDGNRERTRYREDADGRDGARNLEEATDSRLDVRNHALSGKYSFAVRGAHTVQAGWDLGQDRRSERRVQRLAEFPGFPGALTDQSFDARIRRSAAYLQDEWSPTPRWSLYLGARWERIDIRSAGSDFSPLRNDAQLLTPVLQSLWKLAADQRLRLGLSRSYRAPELRELTPRPYTSTNNRALDPDRQGNPALRPELATGLDLAYERDWGEAATLSVGGYARRIEDFIGESTRLLDGRWVASPLNTGDASSHGLELDGKLSLARLRKRAPDLDIGLQFNRHWSRVDAIPGPDNRIDRQPRYTGALSLDYRPAPHWTLGASYTHRSGGPVRTAAREIEAQTPKRELDAYALWKRSDDAQLRLTLTNLLRQDGGESFEYLDEGQRLRQQRWRKSTLGVRLEWQVGF</sequence>
<dbReference type="PANTHER" id="PTHR40980">
    <property type="entry name" value="PLUG DOMAIN-CONTAINING PROTEIN"/>
    <property type="match status" value="1"/>
</dbReference>
<keyword evidence="17" id="KW-1185">Reference proteome</keyword>
<protein>
    <submittedName>
        <fullName evidence="16">TonB-dependent receptor</fullName>
    </submittedName>
</protein>
<keyword evidence="8 9" id="KW-0998">Cell outer membrane</keyword>
<accession>A0ABY9P7G6</accession>
<evidence type="ECO:0000256" key="13">
    <source>
        <dbReference type="SAM" id="SignalP"/>
    </source>
</evidence>
<dbReference type="InterPro" id="IPR037066">
    <property type="entry name" value="Plug_dom_sf"/>
</dbReference>
<feature type="short sequence motif" description="TonB box" evidence="10">
    <location>
        <begin position="45"/>
        <end position="51"/>
    </location>
</feature>
<keyword evidence="3 9" id="KW-1134">Transmembrane beta strand</keyword>
<dbReference type="EMBL" id="CP133568">
    <property type="protein sequence ID" value="WMT02304.1"/>
    <property type="molecule type" value="Genomic_DNA"/>
</dbReference>
<evidence type="ECO:0000256" key="6">
    <source>
        <dbReference type="ARBA" id="ARBA00023077"/>
    </source>
</evidence>
<evidence type="ECO:0000256" key="10">
    <source>
        <dbReference type="PROSITE-ProRule" id="PRU10143"/>
    </source>
</evidence>
<feature type="domain" description="TonB-dependent receptor-like beta-barrel" evidence="14">
    <location>
        <begin position="283"/>
        <end position="688"/>
    </location>
</feature>
<dbReference type="InterPro" id="IPR039426">
    <property type="entry name" value="TonB-dep_rcpt-like"/>
</dbReference>
<evidence type="ECO:0000256" key="5">
    <source>
        <dbReference type="ARBA" id="ARBA00022729"/>
    </source>
</evidence>
<keyword evidence="2 9" id="KW-0813">Transport</keyword>
<dbReference type="Proteomes" id="UP001229313">
    <property type="component" value="Chromosome"/>
</dbReference>
<keyword evidence="6 10" id="KW-0798">TonB box</keyword>
<organism evidence="16 17">
    <name type="scientific">Lysobacter yananisis</name>
    <dbReference type="NCBI Taxonomy" id="1003114"/>
    <lineage>
        <taxon>Bacteria</taxon>
        <taxon>Pseudomonadati</taxon>
        <taxon>Pseudomonadota</taxon>
        <taxon>Gammaproteobacteria</taxon>
        <taxon>Lysobacterales</taxon>
        <taxon>Lysobacteraceae</taxon>
        <taxon>Lysobacter</taxon>
    </lineage>
</organism>
<evidence type="ECO:0000259" key="14">
    <source>
        <dbReference type="Pfam" id="PF00593"/>
    </source>
</evidence>
<keyword evidence="16" id="KW-0675">Receptor</keyword>
<dbReference type="PROSITE" id="PS00430">
    <property type="entry name" value="TONB_DEPENDENT_REC_1"/>
    <property type="match status" value="1"/>
</dbReference>
<dbReference type="Gene3D" id="2.40.170.20">
    <property type="entry name" value="TonB-dependent receptor, beta-barrel domain"/>
    <property type="match status" value="1"/>
</dbReference>
<dbReference type="InterPro" id="IPR036942">
    <property type="entry name" value="Beta-barrel_TonB_sf"/>
</dbReference>
<dbReference type="InterPro" id="IPR012910">
    <property type="entry name" value="Plug_dom"/>
</dbReference>
<evidence type="ECO:0000256" key="1">
    <source>
        <dbReference type="ARBA" id="ARBA00004571"/>
    </source>
</evidence>
<keyword evidence="5 13" id="KW-0732">Signal</keyword>
<keyword evidence="4 9" id="KW-0812">Transmembrane</keyword>
<evidence type="ECO:0000256" key="12">
    <source>
        <dbReference type="SAM" id="MobiDB-lite"/>
    </source>
</evidence>
<evidence type="ECO:0000256" key="2">
    <source>
        <dbReference type="ARBA" id="ARBA00022448"/>
    </source>
</evidence>
<evidence type="ECO:0000313" key="16">
    <source>
        <dbReference type="EMBL" id="WMT02304.1"/>
    </source>
</evidence>
<evidence type="ECO:0000256" key="7">
    <source>
        <dbReference type="ARBA" id="ARBA00023136"/>
    </source>
</evidence>
<gene>
    <name evidence="16" type="ORF">RDV84_20400</name>
</gene>
<feature type="chain" id="PRO_5045544795" evidence="13">
    <location>
        <begin position="30"/>
        <end position="726"/>
    </location>
</feature>
<evidence type="ECO:0000256" key="11">
    <source>
        <dbReference type="RuleBase" id="RU003357"/>
    </source>
</evidence>
<dbReference type="PANTHER" id="PTHR40980:SF4">
    <property type="entry name" value="TONB-DEPENDENT RECEPTOR-LIKE BETA-BARREL DOMAIN-CONTAINING PROTEIN"/>
    <property type="match status" value="1"/>
</dbReference>
<dbReference type="InterPro" id="IPR000531">
    <property type="entry name" value="Beta-barrel_TonB"/>
</dbReference>
<comment type="subcellular location">
    <subcellularLocation>
        <location evidence="1 9">Cell outer membrane</location>
        <topology evidence="1 9">Multi-pass membrane protein</topology>
    </subcellularLocation>
</comment>
<reference evidence="16 17" key="1">
    <citation type="submission" date="2023-08" db="EMBL/GenBank/DDBJ databases">
        <title>The whole genome sequence of Lysobacter yananisis.</title>
        <authorList>
            <person name="Sun H."/>
        </authorList>
    </citation>
    <scope>NUCLEOTIDE SEQUENCE [LARGE SCALE GENOMIC DNA]</scope>
    <source>
        <strain evidence="16 17">SNNU513</strain>
    </source>
</reference>
<dbReference type="SUPFAM" id="SSF56935">
    <property type="entry name" value="Porins"/>
    <property type="match status" value="1"/>
</dbReference>
<feature type="region of interest" description="Disordered" evidence="12">
    <location>
        <begin position="491"/>
        <end position="516"/>
    </location>
</feature>
<dbReference type="Pfam" id="PF07715">
    <property type="entry name" value="Plug"/>
    <property type="match status" value="1"/>
</dbReference>
<dbReference type="PROSITE" id="PS52016">
    <property type="entry name" value="TONB_DEPENDENT_REC_3"/>
    <property type="match status" value="1"/>
</dbReference>
<dbReference type="InterPro" id="IPR010916">
    <property type="entry name" value="TonB_box_CS"/>
</dbReference>
<feature type="domain" description="TonB-dependent receptor plug" evidence="15">
    <location>
        <begin position="57"/>
        <end position="154"/>
    </location>
</feature>
<proteinExistence type="inferred from homology"/>
<dbReference type="Pfam" id="PF00593">
    <property type="entry name" value="TonB_dep_Rec_b-barrel"/>
    <property type="match status" value="1"/>
</dbReference>
<evidence type="ECO:0000259" key="15">
    <source>
        <dbReference type="Pfam" id="PF07715"/>
    </source>
</evidence>